<name>A0A9P0P3W6_ACAOB</name>
<dbReference type="OrthoDB" id="2126411at2759"/>
<comment type="caution">
    <text evidence="1">The sequence shown here is derived from an EMBL/GenBank/DDBJ whole genome shotgun (WGS) entry which is preliminary data.</text>
</comment>
<organism evidence="1 2">
    <name type="scientific">Acanthoscelides obtectus</name>
    <name type="common">Bean weevil</name>
    <name type="synonym">Bruchus obtectus</name>
    <dbReference type="NCBI Taxonomy" id="200917"/>
    <lineage>
        <taxon>Eukaryota</taxon>
        <taxon>Metazoa</taxon>
        <taxon>Ecdysozoa</taxon>
        <taxon>Arthropoda</taxon>
        <taxon>Hexapoda</taxon>
        <taxon>Insecta</taxon>
        <taxon>Pterygota</taxon>
        <taxon>Neoptera</taxon>
        <taxon>Endopterygota</taxon>
        <taxon>Coleoptera</taxon>
        <taxon>Polyphaga</taxon>
        <taxon>Cucujiformia</taxon>
        <taxon>Chrysomeloidea</taxon>
        <taxon>Chrysomelidae</taxon>
        <taxon>Bruchinae</taxon>
        <taxon>Bruchini</taxon>
        <taxon>Acanthoscelides</taxon>
    </lineage>
</organism>
<dbReference type="Pfam" id="PF24569">
    <property type="entry name" value="CFAP161"/>
    <property type="match status" value="2"/>
</dbReference>
<keyword evidence="2" id="KW-1185">Reference proteome</keyword>
<gene>
    <name evidence="1" type="ORF">ACAOBT_LOCUS6536</name>
</gene>
<reference evidence="1" key="1">
    <citation type="submission" date="2022-03" db="EMBL/GenBank/DDBJ databases">
        <authorList>
            <person name="Sayadi A."/>
        </authorList>
    </citation>
    <scope>NUCLEOTIDE SEQUENCE</scope>
</reference>
<protein>
    <recommendedName>
        <fullName evidence="3">Cilia- and flagella-associated protein 161</fullName>
    </recommendedName>
</protein>
<dbReference type="EMBL" id="CAKOFQ010006729">
    <property type="protein sequence ID" value="CAH1965841.1"/>
    <property type="molecule type" value="Genomic_DNA"/>
</dbReference>
<dbReference type="InterPro" id="IPR055325">
    <property type="entry name" value="CF161"/>
</dbReference>
<dbReference type="GO" id="GO:0031514">
    <property type="term" value="C:motile cilium"/>
    <property type="evidence" value="ECO:0007669"/>
    <property type="project" value="TreeGrafter"/>
</dbReference>
<dbReference type="Proteomes" id="UP001152888">
    <property type="component" value="Unassembled WGS sequence"/>
</dbReference>
<evidence type="ECO:0000313" key="2">
    <source>
        <dbReference type="Proteomes" id="UP001152888"/>
    </source>
</evidence>
<sequence>MASKQEQEERELAFKNRIIYSLPVKLGFWIDEFALREDRIFFMEYKKQHCELYKQKTRKMYRNVLRSTSLVVDAPYVLFGVNYQLRAPDVISNNAKSLCISGVMDERDILTAQHFQHGCTISASPHRTPVVRNTFMLRGPDFNKVGKQVVYGENVLMQIIETHDQKPLFVQCENMTTDTCGGHLPVRLTKSPDAYCRFKFFHWNPQKRRKTMGTTFKPETRVIIQHTASGRNLAVIPKMRFPTFYGTECMVTCQTFQDSHKLETAENFWHVISGDTYIRKEKGSNAARK</sequence>
<proteinExistence type="predicted"/>
<evidence type="ECO:0008006" key="3">
    <source>
        <dbReference type="Google" id="ProtNLM"/>
    </source>
</evidence>
<dbReference type="PANTHER" id="PTHR24274:SF1">
    <property type="entry name" value="CILIA- AND FLAGELLA-ASSOCIATED PROTEIN 161"/>
    <property type="match status" value="1"/>
</dbReference>
<dbReference type="GO" id="GO:0060271">
    <property type="term" value="P:cilium assembly"/>
    <property type="evidence" value="ECO:0007669"/>
    <property type="project" value="TreeGrafter"/>
</dbReference>
<accession>A0A9P0P3W6</accession>
<dbReference type="AlphaFoldDB" id="A0A9P0P3W6"/>
<evidence type="ECO:0000313" key="1">
    <source>
        <dbReference type="EMBL" id="CAH1965841.1"/>
    </source>
</evidence>
<dbReference type="PANTHER" id="PTHR24274">
    <property type="entry name" value="CILIA- AND FLAGELLA-ASSOCIATED PROTEIN 161"/>
    <property type="match status" value="1"/>
</dbReference>